<dbReference type="InterPro" id="IPR045257">
    <property type="entry name" value="E2/Pdx1"/>
</dbReference>
<feature type="compositionally biased region" description="Low complexity" evidence="6">
    <location>
        <begin position="527"/>
        <end position="537"/>
    </location>
</feature>
<dbReference type="InterPro" id="IPR000089">
    <property type="entry name" value="Biotin_lipoyl"/>
</dbReference>
<evidence type="ECO:0000256" key="1">
    <source>
        <dbReference type="ARBA" id="ARBA00007317"/>
    </source>
</evidence>
<proteinExistence type="inferred from homology"/>
<comment type="cofactor">
    <cofactor evidence="5">
        <name>(R)-lipoate</name>
        <dbReference type="ChEBI" id="CHEBI:83088"/>
    </cofactor>
</comment>
<sequence length="865" mass="91105">MSEFRATPSCPWPLLSKKDVEEASPSQKEGMAYQKEMSFMRSMCELMKRTGAKLKLTRAVATAIVFAHRYYAIKSMQKNERFIVSCACLFLAGKVEDEPRALQDVATVCFRQRYNNNPEVLKTAREPHIVATLREAILTAERALLYALGFQFSIDHPQVFIRDTLDRFSAMPDPVGKFWTEFKGKAATNFINDLYKGTKLVLRYDLRLLGATAIHLGLATLKAPLPAWNHDIVPMIDGRPWYEVAMMKSHPFGDSEASPVSATKELLEEIGREILNLYVTRSQEGAKEVPEADGPVLAEGAKEALEADGPVTPPLDHFQATTPAASRMAEDSIAAAVLGPPGLSPEQDGQLQAGTPAAAQAGSSAENGAGLTSSLRPDAAEFHPSAEKAAAGSVAKRAPRRCLQTSNAVKEIFMPALSSTMTEGKIVSWLKGPGDKVSKGESVVVVESDKADMDVESFNDGILGAIVIPEGGVANVGDPIAFIAETADDLEAAKAKAGASSNGAAPAQAEAPAPAVAEVLEKAPEPAVANAATATATAPPPPPPPPPPPAAPVNKRTDGRVIATPYAKKLAKDLGVDLSTIGGSGPNGRITASDVEALKNGGPKTAPAPAAAAAPAAPRAAPAPAVEAAAKSAGTTVSELRGTTVPFTSLQSAVSKNMIQSLKVPEFRVSYTITTDKFDALYKKLKPKGVTLTALLAKACGVALASHPLLYASCTADGNGTTYNEHINVALAVAMPDGGLITPVIKDADSTDIYQISRNWADLVKRARSKQLAPDEFQSGTFTISNLGNFGADIFDAILPPGTAAILAVGGSKPTVTADKNGRIGVEKQMQVNLTCDHRIVYGAQAAEFLVTLKQVIEDPDQLTL</sequence>
<dbReference type="InterPro" id="IPR003016">
    <property type="entry name" value="2-oxoA_DH_lipoyl-BS"/>
</dbReference>
<keyword evidence="5" id="KW-0012">Acyltransferase</keyword>
<keyword evidence="3" id="KW-0809">Transit peptide</keyword>
<dbReference type="InterPro" id="IPR023213">
    <property type="entry name" value="CAT-like_dom_sf"/>
</dbReference>
<dbReference type="EC" id="2.3.1.-" evidence="5"/>
<evidence type="ECO:0000259" key="7">
    <source>
        <dbReference type="PROSITE" id="PS50968"/>
    </source>
</evidence>
<dbReference type="Pfam" id="PF02817">
    <property type="entry name" value="E3_binding"/>
    <property type="match status" value="1"/>
</dbReference>
<evidence type="ECO:0000256" key="4">
    <source>
        <dbReference type="RuleBase" id="RU000383"/>
    </source>
</evidence>
<evidence type="ECO:0000256" key="2">
    <source>
        <dbReference type="ARBA" id="ARBA00022823"/>
    </source>
</evidence>
<dbReference type="InterPro" id="IPR001078">
    <property type="entry name" value="2-oxoacid_DH_actylTfrase"/>
</dbReference>
<evidence type="ECO:0000259" key="8">
    <source>
        <dbReference type="PROSITE" id="PS51826"/>
    </source>
</evidence>
<dbReference type="Gene3D" id="1.10.472.10">
    <property type="entry name" value="Cyclin-like"/>
    <property type="match status" value="2"/>
</dbReference>
<reference evidence="9 10" key="1">
    <citation type="journal article" date="2024" name="Nat. Commun.">
        <title>Phylogenomics reveals the evolutionary origins of lichenization in chlorophyte algae.</title>
        <authorList>
            <person name="Puginier C."/>
            <person name="Libourel C."/>
            <person name="Otte J."/>
            <person name="Skaloud P."/>
            <person name="Haon M."/>
            <person name="Grisel S."/>
            <person name="Petersen M."/>
            <person name="Berrin J.G."/>
            <person name="Delaux P.M."/>
            <person name="Dal Grande F."/>
            <person name="Keller J."/>
        </authorList>
    </citation>
    <scope>NUCLEOTIDE SEQUENCE [LARGE SCALE GENOMIC DNA]</scope>
    <source>
        <strain evidence="9 10">SAG 216-7</strain>
    </source>
</reference>
<dbReference type="Pfam" id="PF00134">
    <property type="entry name" value="Cyclin_N"/>
    <property type="match status" value="1"/>
</dbReference>
<dbReference type="PROSITE" id="PS00189">
    <property type="entry name" value="LIPOYL"/>
    <property type="match status" value="1"/>
</dbReference>
<organism evidence="9 10">
    <name type="scientific">Coccomyxa subellipsoidea</name>
    <dbReference type="NCBI Taxonomy" id="248742"/>
    <lineage>
        <taxon>Eukaryota</taxon>
        <taxon>Viridiplantae</taxon>
        <taxon>Chlorophyta</taxon>
        <taxon>core chlorophytes</taxon>
        <taxon>Trebouxiophyceae</taxon>
        <taxon>Trebouxiophyceae incertae sedis</taxon>
        <taxon>Coccomyxaceae</taxon>
        <taxon>Coccomyxa</taxon>
    </lineage>
</organism>
<dbReference type="PANTHER" id="PTHR23151">
    <property type="entry name" value="DIHYDROLIPOAMIDE ACETYL/SUCCINYL-TRANSFERASE-RELATED"/>
    <property type="match status" value="1"/>
</dbReference>
<dbReference type="SUPFAM" id="SSF51230">
    <property type="entry name" value="Single hybrid motif"/>
    <property type="match status" value="1"/>
</dbReference>
<feature type="compositionally biased region" description="Pro residues" evidence="6">
    <location>
        <begin position="538"/>
        <end position="551"/>
    </location>
</feature>
<dbReference type="SMART" id="SM00385">
    <property type="entry name" value="CYCLIN"/>
    <property type="match status" value="1"/>
</dbReference>
<dbReference type="InterPro" id="IPR011053">
    <property type="entry name" value="Single_hybrid_motif"/>
</dbReference>
<keyword evidence="10" id="KW-1185">Reference proteome</keyword>
<keyword evidence="4" id="KW-0195">Cyclin</keyword>
<protein>
    <recommendedName>
        <fullName evidence="5">Dihydrolipoamide acetyltransferase component of pyruvate dehydrogenase complex</fullName>
        <ecNumber evidence="5">2.3.1.-</ecNumber>
    </recommendedName>
</protein>
<dbReference type="CDD" id="cd06849">
    <property type="entry name" value="lipoyl_domain"/>
    <property type="match status" value="1"/>
</dbReference>
<evidence type="ECO:0000313" key="10">
    <source>
        <dbReference type="Proteomes" id="UP001491310"/>
    </source>
</evidence>
<dbReference type="Proteomes" id="UP001491310">
    <property type="component" value="Unassembled WGS sequence"/>
</dbReference>
<accession>A0ABR2Z268</accession>
<dbReference type="PROSITE" id="PS50968">
    <property type="entry name" value="BIOTINYL_LIPOYL"/>
    <property type="match status" value="1"/>
</dbReference>
<dbReference type="Gene3D" id="2.40.50.100">
    <property type="match status" value="1"/>
</dbReference>
<dbReference type="Gene3D" id="4.10.320.10">
    <property type="entry name" value="E3-binding domain"/>
    <property type="match status" value="1"/>
</dbReference>
<evidence type="ECO:0000313" key="9">
    <source>
        <dbReference type="EMBL" id="KAK9918023.1"/>
    </source>
</evidence>
<dbReference type="InterPro" id="IPR004167">
    <property type="entry name" value="PSBD"/>
</dbReference>
<dbReference type="EMBL" id="JALJOT010000001">
    <property type="protein sequence ID" value="KAK9918023.1"/>
    <property type="molecule type" value="Genomic_DNA"/>
</dbReference>
<feature type="region of interest" description="Disordered" evidence="6">
    <location>
        <begin position="527"/>
        <end position="556"/>
    </location>
</feature>
<dbReference type="Pfam" id="PF00364">
    <property type="entry name" value="Biotin_lipoyl"/>
    <property type="match status" value="1"/>
</dbReference>
<keyword evidence="5" id="KW-0808">Transferase</keyword>
<dbReference type="SUPFAM" id="SSF47954">
    <property type="entry name" value="Cyclin-like"/>
    <property type="match status" value="2"/>
</dbReference>
<evidence type="ECO:0000256" key="5">
    <source>
        <dbReference type="RuleBase" id="RU003423"/>
    </source>
</evidence>
<dbReference type="PANTHER" id="PTHR23151:SF75">
    <property type="entry name" value="DIHYDROLIPOYLLYSINE-RESIDUE ACETYLTRANSFERASE COMPONENT 5 OF PYRUVATE DEHYDROGENASE COMPLEX, CHLOROPLASTIC"/>
    <property type="match status" value="1"/>
</dbReference>
<dbReference type="PROSITE" id="PS51826">
    <property type="entry name" value="PSBD"/>
    <property type="match status" value="1"/>
</dbReference>
<gene>
    <name evidence="9" type="ORF">WJX75_000640</name>
</gene>
<comment type="caution">
    <text evidence="9">The sequence shown here is derived from an EMBL/GenBank/DDBJ whole genome shotgun (WGS) entry which is preliminary data.</text>
</comment>
<dbReference type="InterPro" id="IPR006671">
    <property type="entry name" value="Cyclin_N"/>
</dbReference>
<evidence type="ECO:0000256" key="6">
    <source>
        <dbReference type="SAM" id="MobiDB-lite"/>
    </source>
</evidence>
<feature type="region of interest" description="Disordered" evidence="6">
    <location>
        <begin position="337"/>
        <end position="376"/>
    </location>
</feature>
<name>A0ABR2Z268_9CHLO</name>
<evidence type="ECO:0000256" key="3">
    <source>
        <dbReference type="ARBA" id="ARBA00022946"/>
    </source>
</evidence>
<comment type="similarity">
    <text evidence="1 5">Belongs to the 2-oxoacid dehydrogenase family.</text>
</comment>
<feature type="domain" description="Lipoyl-binding" evidence="7">
    <location>
        <begin position="409"/>
        <end position="484"/>
    </location>
</feature>
<comment type="similarity">
    <text evidence="4">Belongs to the cyclin family.</text>
</comment>
<dbReference type="InterPro" id="IPR036915">
    <property type="entry name" value="Cyclin-like_sf"/>
</dbReference>
<feature type="domain" description="Peripheral subunit-binding (PSBD)" evidence="8">
    <location>
        <begin position="562"/>
        <end position="599"/>
    </location>
</feature>
<dbReference type="InterPro" id="IPR013763">
    <property type="entry name" value="Cyclin-like_dom"/>
</dbReference>
<dbReference type="Gene3D" id="3.30.559.10">
    <property type="entry name" value="Chloramphenicol acetyltransferase-like domain"/>
    <property type="match status" value="1"/>
</dbReference>
<dbReference type="InterPro" id="IPR036625">
    <property type="entry name" value="E3-bd_dom_sf"/>
</dbReference>
<dbReference type="SUPFAM" id="SSF52777">
    <property type="entry name" value="CoA-dependent acyltransferases"/>
    <property type="match status" value="1"/>
</dbReference>
<feature type="compositionally biased region" description="Polar residues" evidence="6">
    <location>
        <begin position="361"/>
        <end position="375"/>
    </location>
</feature>
<dbReference type="Pfam" id="PF00198">
    <property type="entry name" value="2-oxoacid_dh"/>
    <property type="match status" value="1"/>
</dbReference>
<keyword evidence="2 5" id="KW-0450">Lipoyl</keyword>
<dbReference type="SUPFAM" id="SSF47005">
    <property type="entry name" value="Peripheral subunit-binding domain of 2-oxo acid dehydrogenase complex"/>
    <property type="match status" value="1"/>
</dbReference>